<dbReference type="InterPro" id="IPR050490">
    <property type="entry name" value="Bact_solute-bd_prot1"/>
</dbReference>
<keyword evidence="1" id="KW-0732">Signal</keyword>
<name>A0ABQ4MF28_9BACL</name>
<dbReference type="PANTHER" id="PTHR43649:SF17">
    <property type="entry name" value="ABC TRANSPORTER SOLUTE BINDING PROTEIN-SUGAR TRANSPORT"/>
    <property type="match status" value="1"/>
</dbReference>
<evidence type="ECO:0000256" key="1">
    <source>
        <dbReference type="SAM" id="SignalP"/>
    </source>
</evidence>
<dbReference type="Gene3D" id="3.40.190.10">
    <property type="entry name" value="Periplasmic binding protein-like II"/>
    <property type="match status" value="1"/>
</dbReference>
<dbReference type="EMBL" id="BOSL01000012">
    <property type="protein sequence ID" value="GIP54562.1"/>
    <property type="molecule type" value="Genomic_DNA"/>
</dbReference>
<organism evidence="3 4">
    <name type="scientific">Paenibacillus vini</name>
    <dbReference type="NCBI Taxonomy" id="1476024"/>
    <lineage>
        <taxon>Bacteria</taxon>
        <taxon>Bacillati</taxon>
        <taxon>Bacillota</taxon>
        <taxon>Bacilli</taxon>
        <taxon>Bacillales</taxon>
        <taxon>Paenibacillaceae</taxon>
        <taxon>Paenibacillus</taxon>
    </lineage>
</organism>
<evidence type="ECO:0000259" key="2">
    <source>
        <dbReference type="Pfam" id="PF12010"/>
    </source>
</evidence>
<evidence type="ECO:0000313" key="4">
    <source>
        <dbReference type="Proteomes" id="UP000679992"/>
    </source>
</evidence>
<evidence type="ECO:0000313" key="3">
    <source>
        <dbReference type="EMBL" id="GIP54562.1"/>
    </source>
</evidence>
<comment type="caution">
    <text evidence="3">The sequence shown here is derived from an EMBL/GenBank/DDBJ whole genome shotgun (WGS) entry which is preliminary data.</text>
</comment>
<dbReference type="Proteomes" id="UP000679992">
    <property type="component" value="Unassembled WGS sequence"/>
</dbReference>
<dbReference type="Pfam" id="PF12010">
    <property type="entry name" value="DUF3502"/>
    <property type="match status" value="1"/>
</dbReference>
<protein>
    <recommendedName>
        <fullName evidence="2">DUF3502 domain-containing protein</fullName>
    </recommendedName>
</protein>
<sequence length="530" mass="59189">MKQQKRRFMFLLAMVFAVSALLSACGGNGGGKDASGAKNANTGSNAAVNSANSGGDQAGPDISQEVKLKMLLVGGKPADYDEVFGELNKLLKEKINATVETEFLDWADWTQKYPLKFAANEDFDIVYTANWAFYNDQARKGGFLELTEDMLKTYMPKTWEAMPAVSWDQAKVDGKLYMVPNNNMEVTDKVVIIREDLRKKYNLEPINSPETYAAYVKAVGANEKGMSAFGAKPADGWKWHELDQALLEQQNEWNLIDYSFPLAYKLTDEKGQLFNVYDTPEFRELLTYYKDLADNKGWSKNIVSNKNDVWQDMKAGKVGSYAQTLGTVGANLAELRRDKPEYEGAIVDLTPDKKKIASISTQNGMAIHATSKNAERSLMLIDLLQNDKEIHDLTMYGIAGKHYEPVGDDRFSAGPSAANYTGFSNWGWNSPLNRKDASYPVEADEILKDWEPKVHHFALETFVFDDSKVKNEVSNVGNVMLRYAIPLEYGLIDDLDKGQAELIKQLNSAGIGKIQEELQSQIDAFLAAQQ</sequence>
<feature type="chain" id="PRO_5045633646" description="DUF3502 domain-containing protein" evidence="1">
    <location>
        <begin position="25"/>
        <end position="530"/>
    </location>
</feature>
<accession>A0ABQ4MF28</accession>
<dbReference type="InterPro" id="IPR006059">
    <property type="entry name" value="SBP"/>
</dbReference>
<reference evidence="3 4" key="1">
    <citation type="submission" date="2021-03" db="EMBL/GenBank/DDBJ databases">
        <title>Antimicrobial resistance genes in bacteria isolated from Japanese honey, and their potential for conferring macrolide and lincosamide resistance in the American foulbrood pathogen Paenibacillus larvae.</title>
        <authorList>
            <person name="Okamoto M."/>
            <person name="Kumagai M."/>
            <person name="Kanamori H."/>
            <person name="Takamatsu D."/>
        </authorList>
    </citation>
    <scope>NUCLEOTIDE SEQUENCE [LARGE SCALE GENOMIC DNA]</scope>
    <source>
        <strain evidence="3 4">J42TS3</strain>
    </source>
</reference>
<proteinExistence type="predicted"/>
<keyword evidence="4" id="KW-1185">Reference proteome</keyword>
<feature type="signal peptide" evidence="1">
    <location>
        <begin position="1"/>
        <end position="24"/>
    </location>
</feature>
<dbReference type="Pfam" id="PF01547">
    <property type="entry name" value="SBP_bac_1"/>
    <property type="match status" value="1"/>
</dbReference>
<feature type="domain" description="DUF3502" evidence="2">
    <location>
        <begin position="460"/>
        <end position="527"/>
    </location>
</feature>
<dbReference type="RefSeq" id="WP_213655820.1">
    <property type="nucleotide sequence ID" value="NZ_BOSL01000012.1"/>
</dbReference>
<dbReference type="PANTHER" id="PTHR43649">
    <property type="entry name" value="ARABINOSE-BINDING PROTEIN-RELATED"/>
    <property type="match status" value="1"/>
</dbReference>
<dbReference type="SUPFAM" id="SSF53850">
    <property type="entry name" value="Periplasmic binding protein-like II"/>
    <property type="match status" value="1"/>
</dbReference>
<dbReference type="PROSITE" id="PS51257">
    <property type="entry name" value="PROKAR_LIPOPROTEIN"/>
    <property type="match status" value="1"/>
</dbReference>
<gene>
    <name evidence="3" type="ORF">J42TS3_35970</name>
</gene>
<dbReference type="InterPro" id="IPR022627">
    <property type="entry name" value="DUF3502"/>
</dbReference>